<evidence type="ECO:0000313" key="14">
    <source>
        <dbReference type="Proteomes" id="UP001209878"/>
    </source>
</evidence>
<evidence type="ECO:0000256" key="9">
    <source>
        <dbReference type="ARBA" id="ARBA00023136"/>
    </source>
</evidence>
<dbReference type="InterPro" id="IPR051508">
    <property type="entry name" value="Mito_Carrier_Antiporter"/>
</dbReference>
<dbReference type="Pfam" id="PF00153">
    <property type="entry name" value="Mito_carr"/>
    <property type="match status" value="3"/>
</dbReference>
<feature type="repeat" description="Solcar" evidence="10">
    <location>
        <begin position="203"/>
        <end position="294"/>
    </location>
</feature>
<dbReference type="Gene3D" id="1.50.40.10">
    <property type="entry name" value="Mitochondrial carrier domain"/>
    <property type="match status" value="1"/>
</dbReference>
<keyword evidence="14" id="KW-1185">Reference proteome</keyword>
<evidence type="ECO:0000256" key="11">
    <source>
        <dbReference type="RuleBase" id="RU000488"/>
    </source>
</evidence>
<comment type="similarity">
    <text evidence="2 11">Belongs to the mitochondrial carrier (TC 2.A.29) family.</text>
</comment>
<keyword evidence="5" id="KW-0677">Repeat</keyword>
<dbReference type="SUPFAM" id="SSF103506">
    <property type="entry name" value="Mitochondrial carrier"/>
    <property type="match status" value="1"/>
</dbReference>
<dbReference type="InterPro" id="IPR023395">
    <property type="entry name" value="MCP_dom_sf"/>
</dbReference>
<evidence type="ECO:0000256" key="3">
    <source>
        <dbReference type="ARBA" id="ARBA00022448"/>
    </source>
</evidence>
<dbReference type="PANTHER" id="PTHR45928:SF1">
    <property type="entry name" value="RE38146P"/>
    <property type="match status" value="1"/>
</dbReference>
<comment type="subcellular location">
    <subcellularLocation>
        <location evidence="1">Mitochondrion inner membrane</location>
        <topology evidence="1">Multi-pass membrane protein</topology>
    </subcellularLocation>
</comment>
<keyword evidence="3 11" id="KW-0813">Transport</keyword>
<gene>
    <name evidence="13" type="ORF">NP493_143g02006</name>
</gene>
<organism evidence="13 14">
    <name type="scientific">Ridgeia piscesae</name>
    <name type="common">Tubeworm</name>
    <dbReference type="NCBI Taxonomy" id="27915"/>
    <lineage>
        <taxon>Eukaryota</taxon>
        <taxon>Metazoa</taxon>
        <taxon>Spiralia</taxon>
        <taxon>Lophotrochozoa</taxon>
        <taxon>Annelida</taxon>
        <taxon>Polychaeta</taxon>
        <taxon>Sedentaria</taxon>
        <taxon>Canalipalpata</taxon>
        <taxon>Sabellida</taxon>
        <taxon>Siboglinidae</taxon>
        <taxon>Ridgeia</taxon>
    </lineage>
</organism>
<dbReference type="EMBL" id="JAODUO010000142">
    <property type="protein sequence ID" value="KAK2188142.1"/>
    <property type="molecule type" value="Genomic_DNA"/>
</dbReference>
<keyword evidence="9 10" id="KW-0472">Membrane</keyword>
<evidence type="ECO:0000256" key="2">
    <source>
        <dbReference type="ARBA" id="ARBA00006375"/>
    </source>
</evidence>
<keyword evidence="7 12" id="KW-1133">Transmembrane helix</keyword>
<name>A0AAD9P4T4_RIDPI</name>
<keyword evidence="8" id="KW-0496">Mitochondrion</keyword>
<dbReference type="GO" id="GO:0005743">
    <property type="term" value="C:mitochondrial inner membrane"/>
    <property type="evidence" value="ECO:0007669"/>
    <property type="project" value="UniProtKB-SubCell"/>
</dbReference>
<dbReference type="PANTHER" id="PTHR45928">
    <property type="entry name" value="RE38146P"/>
    <property type="match status" value="1"/>
</dbReference>
<evidence type="ECO:0000256" key="12">
    <source>
        <dbReference type="SAM" id="Phobius"/>
    </source>
</evidence>
<evidence type="ECO:0008006" key="15">
    <source>
        <dbReference type="Google" id="ProtNLM"/>
    </source>
</evidence>
<dbReference type="AlphaFoldDB" id="A0AAD9P4T4"/>
<dbReference type="PROSITE" id="PS50920">
    <property type="entry name" value="SOLCAR"/>
    <property type="match status" value="3"/>
</dbReference>
<evidence type="ECO:0000256" key="7">
    <source>
        <dbReference type="ARBA" id="ARBA00022989"/>
    </source>
</evidence>
<evidence type="ECO:0000256" key="1">
    <source>
        <dbReference type="ARBA" id="ARBA00004448"/>
    </source>
</evidence>
<protein>
    <recommendedName>
        <fullName evidence="15">Solute carrier family 25 member 35</fullName>
    </recommendedName>
</protein>
<accession>A0AAD9P4T4</accession>
<evidence type="ECO:0000256" key="8">
    <source>
        <dbReference type="ARBA" id="ARBA00023128"/>
    </source>
</evidence>
<feature type="repeat" description="Solcar" evidence="10">
    <location>
        <begin position="100"/>
        <end position="193"/>
    </location>
</feature>
<evidence type="ECO:0000256" key="4">
    <source>
        <dbReference type="ARBA" id="ARBA00022692"/>
    </source>
</evidence>
<feature type="transmembrane region" description="Helical" evidence="12">
    <location>
        <begin position="205"/>
        <end position="226"/>
    </location>
</feature>
<evidence type="ECO:0000256" key="5">
    <source>
        <dbReference type="ARBA" id="ARBA00022737"/>
    </source>
</evidence>
<keyword evidence="6" id="KW-0999">Mitochondrion inner membrane</keyword>
<evidence type="ECO:0000256" key="10">
    <source>
        <dbReference type="PROSITE-ProRule" id="PRU00282"/>
    </source>
</evidence>
<dbReference type="FunFam" id="1.50.40.10:FF:000039">
    <property type="entry name" value="Solute carrier family 25 member 35"/>
    <property type="match status" value="1"/>
</dbReference>
<evidence type="ECO:0000256" key="6">
    <source>
        <dbReference type="ARBA" id="ARBA00022792"/>
    </source>
</evidence>
<feature type="repeat" description="Solcar" evidence="10">
    <location>
        <begin position="1"/>
        <end position="90"/>
    </location>
</feature>
<comment type="caution">
    <text evidence="13">The sequence shown here is derived from an EMBL/GenBank/DDBJ whole genome shotgun (WGS) entry which is preliminary data.</text>
</comment>
<sequence>MEFLVGGVAASAASVFTNPLEVVKTRLQLQGELKTRGNYAVVYRNVFHAFVAIGRVDGVFALQKGLVPAIWYQFIMNGARLGAYQWMVNRRLLTNADGMLSFPRCIAGGALAGSVGAFIASPTYMVKTQLQAMAAKEIAVGYQHTHKGMADALTHIYTTCGVRGLWRGVSGAVSRVMVGSAAQLSTFSSVKQYIIKLQIFRPDSYMVAFVASMFSGVTTVMFMTPFDVVSTRLYNQGTDARGKGLNYRGLFDCFVKIFRKEGVVGFYKGWEANLFRVGPHTVLSLIFWDELQKFATRNKQKQ</sequence>
<keyword evidence="4 10" id="KW-0812">Transmembrane</keyword>
<proteinExistence type="inferred from homology"/>
<evidence type="ECO:0000313" key="13">
    <source>
        <dbReference type="EMBL" id="KAK2188142.1"/>
    </source>
</evidence>
<dbReference type="InterPro" id="IPR018108">
    <property type="entry name" value="MCP_transmembrane"/>
</dbReference>
<dbReference type="Proteomes" id="UP001209878">
    <property type="component" value="Unassembled WGS sequence"/>
</dbReference>
<reference evidence="13" key="1">
    <citation type="journal article" date="2023" name="Mol. Biol. Evol.">
        <title>Third-Generation Sequencing Reveals the Adaptive Role of the Epigenome in Three Deep-Sea Polychaetes.</title>
        <authorList>
            <person name="Perez M."/>
            <person name="Aroh O."/>
            <person name="Sun Y."/>
            <person name="Lan Y."/>
            <person name="Juniper S.K."/>
            <person name="Young C.R."/>
            <person name="Angers B."/>
            <person name="Qian P.Y."/>
        </authorList>
    </citation>
    <scope>NUCLEOTIDE SEQUENCE</scope>
    <source>
        <strain evidence="13">R07B-5</strain>
    </source>
</reference>